<proteinExistence type="predicted"/>
<dbReference type="STRING" id="1088818.A0A2I0B4N7"/>
<name>A0A2I0B4N7_9ASPA</name>
<reference evidence="1 2" key="1">
    <citation type="journal article" date="2017" name="Nature">
        <title>The Apostasia genome and the evolution of orchids.</title>
        <authorList>
            <person name="Zhang G.Q."/>
            <person name="Liu K.W."/>
            <person name="Li Z."/>
            <person name="Lohaus R."/>
            <person name="Hsiao Y.Y."/>
            <person name="Niu S.C."/>
            <person name="Wang J.Y."/>
            <person name="Lin Y.C."/>
            <person name="Xu Q."/>
            <person name="Chen L.J."/>
            <person name="Yoshida K."/>
            <person name="Fujiwara S."/>
            <person name="Wang Z.W."/>
            <person name="Zhang Y.Q."/>
            <person name="Mitsuda N."/>
            <person name="Wang M."/>
            <person name="Liu G.H."/>
            <person name="Pecoraro L."/>
            <person name="Huang H.X."/>
            <person name="Xiao X.J."/>
            <person name="Lin M."/>
            <person name="Wu X.Y."/>
            <person name="Wu W.L."/>
            <person name="Chen Y.Y."/>
            <person name="Chang S.B."/>
            <person name="Sakamoto S."/>
            <person name="Ohme-Takagi M."/>
            <person name="Yagi M."/>
            <person name="Zeng S.J."/>
            <person name="Shen C.Y."/>
            <person name="Yeh C.M."/>
            <person name="Luo Y.B."/>
            <person name="Tsai W.C."/>
            <person name="Van de Peer Y."/>
            <person name="Liu Z.J."/>
        </authorList>
    </citation>
    <scope>NUCLEOTIDE SEQUENCE [LARGE SCALE GENOMIC DNA]</scope>
    <source>
        <strain evidence="2">cv. Shenzhen</strain>
        <tissue evidence="1">Stem</tissue>
    </source>
</reference>
<accession>A0A2I0B4N7</accession>
<dbReference type="EMBL" id="KZ451915">
    <property type="protein sequence ID" value="PKA62754.1"/>
    <property type="molecule type" value="Genomic_DNA"/>
</dbReference>
<sequence>MNFLWKYVEKLEKENFGGGNTKFKCSYCNLTYNGSYFRVRSHLLKISGNRIRCCPKVTSSHLAEMQKIDAEVEKTKALKTKKVHFLPQRLIRLLVPPLRHILPLK</sequence>
<protein>
    <recommendedName>
        <fullName evidence="3">BED-type domain-containing protein</fullName>
    </recommendedName>
</protein>
<dbReference type="Proteomes" id="UP000236161">
    <property type="component" value="Unassembled WGS sequence"/>
</dbReference>
<evidence type="ECO:0000313" key="2">
    <source>
        <dbReference type="Proteomes" id="UP000236161"/>
    </source>
</evidence>
<dbReference type="AlphaFoldDB" id="A0A2I0B4N7"/>
<keyword evidence="2" id="KW-1185">Reference proteome</keyword>
<evidence type="ECO:0000313" key="1">
    <source>
        <dbReference type="EMBL" id="PKA62754.1"/>
    </source>
</evidence>
<organism evidence="1 2">
    <name type="scientific">Apostasia shenzhenica</name>
    <dbReference type="NCBI Taxonomy" id="1088818"/>
    <lineage>
        <taxon>Eukaryota</taxon>
        <taxon>Viridiplantae</taxon>
        <taxon>Streptophyta</taxon>
        <taxon>Embryophyta</taxon>
        <taxon>Tracheophyta</taxon>
        <taxon>Spermatophyta</taxon>
        <taxon>Magnoliopsida</taxon>
        <taxon>Liliopsida</taxon>
        <taxon>Asparagales</taxon>
        <taxon>Orchidaceae</taxon>
        <taxon>Apostasioideae</taxon>
        <taxon>Apostasia</taxon>
    </lineage>
</organism>
<evidence type="ECO:0008006" key="3">
    <source>
        <dbReference type="Google" id="ProtNLM"/>
    </source>
</evidence>
<dbReference type="OrthoDB" id="1925573at2759"/>
<gene>
    <name evidence="1" type="ORF">AXF42_Ash018962</name>
</gene>